<dbReference type="AlphaFoldDB" id="A0A1D2YUI4"/>
<dbReference type="InterPro" id="IPR025341">
    <property type="entry name" value="DUF4247"/>
</dbReference>
<dbReference type="Proteomes" id="UP000243739">
    <property type="component" value="Unassembled WGS sequence"/>
</dbReference>
<keyword evidence="3" id="KW-1185">Reference proteome</keyword>
<name>A0A1D2YUI4_9BACI</name>
<gene>
    <name evidence="2" type="ORF">BHF71_01620</name>
</gene>
<evidence type="ECO:0008006" key="4">
    <source>
        <dbReference type="Google" id="ProtNLM"/>
    </source>
</evidence>
<reference evidence="2 3" key="1">
    <citation type="submission" date="2016-09" db="EMBL/GenBank/DDBJ databases">
        <title>Draft genome sequence for the type strain of Vulcanibacillus modesticaldus BR, a strictly anaerobic, moderately thermophilic, and nitrate-reducing bacterium from deep sea-hydrothermal vents of the Mid-Atlantic Ridge.</title>
        <authorList>
            <person name="Abin C.A."/>
            <person name="Hollibaugh J.T."/>
        </authorList>
    </citation>
    <scope>NUCLEOTIDE SEQUENCE [LARGE SCALE GENOMIC DNA]</scope>
    <source>
        <strain evidence="2 3">BR</strain>
    </source>
</reference>
<feature type="region of interest" description="Disordered" evidence="1">
    <location>
        <begin position="162"/>
        <end position="182"/>
    </location>
</feature>
<dbReference type="Pfam" id="PF14042">
    <property type="entry name" value="DUF4247"/>
    <property type="match status" value="1"/>
</dbReference>
<comment type="caution">
    <text evidence="2">The sequence shown here is derived from an EMBL/GenBank/DDBJ whole genome shotgun (WGS) entry which is preliminary data.</text>
</comment>
<sequence>MKKRLLILLIVSFATLLLTGCGNVSSAISNKYPLENVVPSQFGNDFANIYRAQNQTVIETANTIASQYPPLQKSMEDPERMFLIYNDYLVTVMQDIEEPDDVLIEVADRQFVKDNYDLSLFEAYLIANIVEDIFEVSYKRKYRGYIGPKGYTPYRGTGKTGSIRIGSSGNTTIRGGGPSAGK</sequence>
<dbReference type="RefSeq" id="WP_069656708.1">
    <property type="nucleotide sequence ID" value="NZ_MIJF01000024.1"/>
</dbReference>
<evidence type="ECO:0000256" key="1">
    <source>
        <dbReference type="SAM" id="MobiDB-lite"/>
    </source>
</evidence>
<proteinExistence type="predicted"/>
<dbReference type="PROSITE" id="PS51257">
    <property type="entry name" value="PROKAR_LIPOPROTEIN"/>
    <property type="match status" value="1"/>
</dbReference>
<protein>
    <recommendedName>
        <fullName evidence="4">DUF4247 domain-containing protein</fullName>
    </recommendedName>
</protein>
<accession>A0A1D2YUI4</accession>
<evidence type="ECO:0000313" key="2">
    <source>
        <dbReference type="EMBL" id="OEF99315.1"/>
    </source>
</evidence>
<evidence type="ECO:0000313" key="3">
    <source>
        <dbReference type="Proteomes" id="UP000243739"/>
    </source>
</evidence>
<dbReference type="EMBL" id="MIJF01000024">
    <property type="protein sequence ID" value="OEF99315.1"/>
    <property type="molecule type" value="Genomic_DNA"/>
</dbReference>
<organism evidence="2 3">
    <name type="scientific">Vulcanibacillus modesticaldus</name>
    <dbReference type="NCBI Taxonomy" id="337097"/>
    <lineage>
        <taxon>Bacteria</taxon>
        <taxon>Bacillati</taxon>
        <taxon>Bacillota</taxon>
        <taxon>Bacilli</taxon>
        <taxon>Bacillales</taxon>
        <taxon>Bacillaceae</taxon>
        <taxon>Vulcanibacillus</taxon>
    </lineage>
</organism>
<dbReference type="STRING" id="337097.BHF71_01620"/>